<dbReference type="Gene3D" id="2.60.40.380">
    <property type="entry name" value="Purple acid phosphatase-like, N-terminal"/>
    <property type="match status" value="1"/>
</dbReference>
<dbReference type="SUPFAM" id="SSF49363">
    <property type="entry name" value="Purple acid phosphatase, N-terminal domain"/>
    <property type="match status" value="1"/>
</dbReference>
<evidence type="ECO:0000259" key="3">
    <source>
        <dbReference type="Pfam" id="PF16656"/>
    </source>
</evidence>
<sequence length="432" mass="46681">MRAPVRRTLVRSGAALSGLTVATGLFWIAPQALAQEAAPDRVLLSPTADPATSQTVTWRTTGEADAELQIAPASDPEQVTTVAASATGQAGGTFYAATATDLEPGTDYRYRVGDGADQLGPWQHFTTAAQDAEPFTFLSFGDVQTDITEGAGPVIEAALEAEPDADLAVHAGDLIDDANDEQQWNQWYGAFGEATGSMNHVAVPGNHEYSLLTLSQYWPLQFPGPGNGPDTGGADLAETVGYTDHQGVRFISLNSNYRDAAPLSPDRWLQEQAQWLEQTLQSNPHPWTVVNFHHPLFSNSPGRDNGPLRDAWLQVLEEHDVDLVLQGHDHSYSRGNLTEHRTDEQDVHTGPVYAVTVTGPKMYEAGQDNWTDHGAEVRVQATDTQTFQSVQVEDGQLDYSALTASGEVVDSFTITKDDQGQDKRVTDGPGLD</sequence>
<evidence type="ECO:0000259" key="2">
    <source>
        <dbReference type="Pfam" id="PF00149"/>
    </source>
</evidence>
<comment type="caution">
    <text evidence="4">The sequence shown here is derived from an EMBL/GenBank/DDBJ whole genome shotgun (WGS) entry which is preliminary data.</text>
</comment>
<evidence type="ECO:0000256" key="1">
    <source>
        <dbReference type="ARBA" id="ARBA00022729"/>
    </source>
</evidence>
<feature type="domain" description="Purple acid phosphatase N-terminal" evidence="3">
    <location>
        <begin position="39"/>
        <end position="127"/>
    </location>
</feature>
<dbReference type="Pfam" id="PF16656">
    <property type="entry name" value="Pur_ac_phosph_N"/>
    <property type="match status" value="1"/>
</dbReference>
<organism evidence="4 5">
    <name type="scientific">Nocardiopsis coralli</name>
    <dbReference type="NCBI Taxonomy" id="2772213"/>
    <lineage>
        <taxon>Bacteria</taxon>
        <taxon>Bacillati</taxon>
        <taxon>Actinomycetota</taxon>
        <taxon>Actinomycetes</taxon>
        <taxon>Streptosporangiales</taxon>
        <taxon>Nocardiopsidaceae</taxon>
        <taxon>Nocardiopsis</taxon>
    </lineage>
</organism>
<dbReference type="SUPFAM" id="SSF56300">
    <property type="entry name" value="Metallo-dependent phosphatases"/>
    <property type="match status" value="1"/>
</dbReference>
<dbReference type="InterPro" id="IPR006311">
    <property type="entry name" value="TAT_signal"/>
</dbReference>
<keyword evidence="5" id="KW-1185">Reference proteome</keyword>
<dbReference type="InterPro" id="IPR004843">
    <property type="entry name" value="Calcineurin-like_PHP"/>
</dbReference>
<dbReference type="RefSeq" id="WP_193125014.1">
    <property type="nucleotide sequence ID" value="NZ_JADBGI010000047.1"/>
</dbReference>
<dbReference type="Pfam" id="PF00149">
    <property type="entry name" value="Metallophos"/>
    <property type="match status" value="1"/>
</dbReference>
<evidence type="ECO:0000313" key="4">
    <source>
        <dbReference type="EMBL" id="MBE3002429.1"/>
    </source>
</evidence>
<dbReference type="Proteomes" id="UP000806528">
    <property type="component" value="Unassembled WGS sequence"/>
</dbReference>
<dbReference type="InterPro" id="IPR015914">
    <property type="entry name" value="PAPs_N"/>
</dbReference>
<dbReference type="Gene3D" id="3.60.21.10">
    <property type="match status" value="1"/>
</dbReference>
<dbReference type="EMBL" id="JADBGI010000047">
    <property type="protein sequence ID" value="MBE3002429.1"/>
    <property type="molecule type" value="Genomic_DNA"/>
</dbReference>
<name>A0ABR9PF03_9ACTN</name>
<evidence type="ECO:0000313" key="5">
    <source>
        <dbReference type="Proteomes" id="UP000806528"/>
    </source>
</evidence>
<gene>
    <name evidence="4" type="ORF">IDM40_27580</name>
</gene>
<reference evidence="4 5" key="1">
    <citation type="submission" date="2020-09" db="EMBL/GenBank/DDBJ databases">
        <title>Diversity and distribution of actinomycetes associated with coral in the coast of Hainan.</title>
        <authorList>
            <person name="Li F."/>
        </authorList>
    </citation>
    <scope>NUCLEOTIDE SEQUENCE [LARGE SCALE GENOMIC DNA]</scope>
    <source>
        <strain evidence="4 5">HNM0947</strain>
    </source>
</reference>
<accession>A0ABR9PF03</accession>
<dbReference type="InterPro" id="IPR029052">
    <property type="entry name" value="Metallo-depent_PP-like"/>
</dbReference>
<proteinExistence type="predicted"/>
<dbReference type="PANTHER" id="PTHR45867:SF3">
    <property type="entry name" value="ACID PHOSPHATASE TYPE 7"/>
    <property type="match status" value="1"/>
</dbReference>
<keyword evidence="1" id="KW-0732">Signal</keyword>
<feature type="domain" description="Calcineurin-like phosphoesterase" evidence="2">
    <location>
        <begin position="137"/>
        <end position="332"/>
    </location>
</feature>
<protein>
    <submittedName>
        <fullName evidence="4">Metallophosphoesterase family protein</fullName>
    </submittedName>
</protein>
<dbReference type="PANTHER" id="PTHR45867">
    <property type="entry name" value="PURPLE ACID PHOSPHATASE"/>
    <property type="match status" value="1"/>
</dbReference>
<dbReference type="InterPro" id="IPR008963">
    <property type="entry name" value="Purple_acid_Pase-like_N"/>
</dbReference>
<dbReference type="PROSITE" id="PS51318">
    <property type="entry name" value="TAT"/>
    <property type="match status" value="1"/>
</dbReference>